<reference evidence="2 3" key="2">
    <citation type="submission" date="2019-05" db="EMBL/GenBank/DDBJ databases">
        <authorList>
            <person name="Lianzixin W."/>
        </authorList>
    </citation>
    <scope>NUCLEOTIDE SEQUENCE [LARGE SCALE GENOMIC DNA]</scope>
    <source>
        <strain evidence="2 3">EC11</strain>
    </source>
</reference>
<sequence>MKRTILTLVVVLTTIMNQAQQNNINSIAQVTVSGEGKIKVTPDEAIITVGVEYTGQDATEVKKKNDETVDQVIKTIKKNGIPVSDFQSQRISLYKNYDYQTKKNNYVASQTISIHLKDLSKYEALMVDLVNSGINQIQGVEFKSSKLKQYETEARKKAVLDAKMKAEDYVVVLGQKIGKAILISDTTQSSFPQPMYRNVMAKSLEMATPNETLAIGEIDVMANVTISFLLQ</sequence>
<gene>
    <name evidence="2" type="ORF">FIA58_004280</name>
</gene>
<evidence type="ECO:0000313" key="2">
    <source>
        <dbReference type="EMBL" id="NHN24888.1"/>
    </source>
</evidence>
<accession>A0ABX0IMS6</accession>
<feature type="signal peptide" evidence="1">
    <location>
        <begin position="1"/>
        <end position="19"/>
    </location>
</feature>
<reference evidence="2 3" key="3">
    <citation type="submission" date="2020-02" db="EMBL/GenBank/DDBJ databases">
        <title>Flavobacterium profundi sp. nov., isolated from a deep-sea seamount.</title>
        <authorList>
            <person name="Zhang D.-C."/>
        </authorList>
    </citation>
    <scope>NUCLEOTIDE SEQUENCE [LARGE SCALE GENOMIC DNA]</scope>
    <source>
        <strain evidence="2 3">EC11</strain>
    </source>
</reference>
<proteinExistence type="predicted"/>
<dbReference type="EMBL" id="VEVQ02000002">
    <property type="protein sequence ID" value="NHN24888.1"/>
    <property type="molecule type" value="Genomic_DNA"/>
</dbReference>
<dbReference type="RefSeq" id="WP_140960413.1">
    <property type="nucleotide sequence ID" value="NZ_VEVQ02000002.1"/>
</dbReference>
<organism evidence="2 3">
    <name type="scientific">Flavobacterium jejuense</name>
    <dbReference type="NCBI Taxonomy" id="1544455"/>
    <lineage>
        <taxon>Bacteria</taxon>
        <taxon>Pseudomonadati</taxon>
        <taxon>Bacteroidota</taxon>
        <taxon>Flavobacteriia</taxon>
        <taxon>Flavobacteriales</taxon>
        <taxon>Flavobacteriaceae</taxon>
        <taxon>Flavobacterium</taxon>
    </lineage>
</organism>
<dbReference type="InterPro" id="IPR007497">
    <property type="entry name" value="SIMPL/DUF541"/>
</dbReference>
<dbReference type="PANTHER" id="PTHR34387:SF1">
    <property type="entry name" value="PERIPLASMIC IMMUNOGENIC PROTEIN"/>
    <property type="match status" value="1"/>
</dbReference>
<evidence type="ECO:0000313" key="3">
    <source>
        <dbReference type="Proteomes" id="UP000817854"/>
    </source>
</evidence>
<feature type="chain" id="PRO_5046482121" evidence="1">
    <location>
        <begin position="20"/>
        <end position="231"/>
    </location>
</feature>
<dbReference type="Pfam" id="PF04402">
    <property type="entry name" value="SIMPL"/>
    <property type="match status" value="1"/>
</dbReference>
<comment type="caution">
    <text evidence="2">The sequence shown here is derived from an EMBL/GenBank/DDBJ whole genome shotgun (WGS) entry which is preliminary data.</text>
</comment>
<dbReference type="Gene3D" id="3.30.70.2970">
    <property type="entry name" value="Protein of unknown function (DUF541), domain 2"/>
    <property type="match status" value="1"/>
</dbReference>
<dbReference type="Gene3D" id="3.30.110.170">
    <property type="entry name" value="Protein of unknown function (DUF541), domain 1"/>
    <property type="match status" value="1"/>
</dbReference>
<dbReference type="PANTHER" id="PTHR34387">
    <property type="entry name" value="SLR1258 PROTEIN"/>
    <property type="match status" value="1"/>
</dbReference>
<keyword evidence="3" id="KW-1185">Reference proteome</keyword>
<keyword evidence="1" id="KW-0732">Signal</keyword>
<protein>
    <submittedName>
        <fullName evidence="2">SIMPL domain-containing protein</fullName>
    </submittedName>
</protein>
<dbReference type="InterPro" id="IPR052022">
    <property type="entry name" value="26kDa_periplasmic_antigen"/>
</dbReference>
<evidence type="ECO:0000256" key="1">
    <source>
        <dbReference type="SAM" id="SignalP"/>
    </source>
</evidence>
<dbReference type="Proteomes" id="UP000817854">
    <property type="component" value="Unassembled WGS sequence"/>
</dbReference>
<reference evidence="3" key="1">
    <citation type="submission" date="2019-05" db="EMBL/GenBank/DDBJ databases">
        <title>Flavobacterium profundi sp. nov., isolated from a deep-sea seamount.</title>
        <authorList>
            <person name="Zhang D.-C."/>
        </authorList>
    </citation>
    <scope>NUCLEOTIDE SEQUENCE [LARGE SCALE GENOMIC DNA]</scope>
    <source>
        <strain evidence="3">EC11</strain>
    </source>
</reference>
<name>A0ABX0IMS6_9FLAO</name>